<proteinExistence type="inferred from homology"/>
<dbReference type="AlphaFoldDB" id="A0AAN5YXH8"/>
<dbReference type="Pfam" id="PF00501">
    <property type="entry name" value="AMP-binding"/>
    <property type="match status" value="1"/>
</dbReference>
<evidence type="ECO:0000256" key="1">
    <source>
        <dbReference type="ARBA" id="ARBA00004141"/>
    </source>
</evidence>
<comment type="caution">
    <text evidence="8">The sequence shown here is derived from an EMBL/GenBank/DDBJ whole genome shotgun (WGS) entry which is preliminary data.</text>
</comment>
<gene>
    <name evidence="8" type="ORF">CNMCM8927_002935</name>
</gene>
<evidence type="ECO:0000256" key="3">
    <source>
        <dbReference type="ARBA" id="ARBA00022692"/>
    </source>
</evidence>
<evidence type="ECO:0000256" key="2">
    <source>
        <dbReference type="ARBA" id="ARBA00006757"/>
    </source>
</evidence>
<dbReference type="EMBL" id="JAAAPU010000018">
    <property type="protein sequence ID" value="KAF4207530.1"/>
    <property type="molecule type" value="Genomic_DNA"/>
</dbReference>
<name>A0AAN5YXH8_ASPLE</name>
<feature type="transmembrane region" description="Helical" evidence="6">
    <location>
        <begin position="379"/>
        <end position="399"/>
    </location>
</feature>
<comment type="subcellular location">
    <subcellularLocation>
        <location evidence="1">Membrane</location>
        <topology evidence="1">Multi-pass membrane protein</topology>
    </subcellularLocation>
</comment>
<comment type="similarity">
    <text evidence="2">Belongs to the paxB family.</text>
</comment>
<accession>A0AAN5YXH8</accession>
<dbReference type="SUPFAM" id="SSF56801">
    <property type="entry name" value="Acetyl-CoA synthetase-like"/>
    <property type="match status" value="1"/>
</dbReference>
<dbReference type="PANTHER" id="PTHR42038">
    <property type="match status" value="1"/>
</dbReference>
<dbReference type="InterPro" id="IPR000873">
    <property type="entry name" value="AMP-dep_synth/lig_dom"/>
</dbReference>
<reference evidence="8" key="1">
    <citation type="journal article" date="2020" name="bioRxiv">
        <title>Genomic and phenotypic heterogeneity of clinical isolates of the human pathogens Aspergillus fumigatus, Aspergillus lentulus and Aspergillus fumigatiaffinis.</title>
        <authorList>
            <person name="dos Santos R.A.C."/>
            <person name="Steenwyk J.L."/>
            <person name="Rivero-Menendez O."/>
            <person name="Mead M.E."/>
            <person name="Silva L.P."/>
            <person name="Bastos R.W."/>
            <person name="Alastruey-Izquierdo A."/>
            <person name="Goldman G.H."/>
            <person name="Rokas A."/>
        </authorList>
    </citation>
    <scope>NUCLEOTIDE SEQUENCE</scope>
    <source>
        <strain evidence="8">CNM-CM8927</strain>
    </source>
</reference>
<feature type="transmembrane region" description="Helical" evidence="6">
    <location>
        <begin position="411"/>
        <end position="431"/>
    </location>
</feature>
<evidence type="ECO:0000313" key="9">
    <source>
        <dbReference type="Proteomes" id="UP000649114"/>
    </source>
</evidence>
<dbReference type="GO" id="GO:0016020">
    <property type="term" value="C:membrane"/>
    <property type="evidence" value="ECO:0007669"/>
    <property type="project" value="UniProtKB-SubCell"/>
</dbReference>
<evidence type="ECO:0000256" key="6">
    <source>
        <dbReference type="SAM" id="Phobius"/>
    </source>
</evidence>
<feature type="transmembrane region" description="Helical" evidence="6">
    <location>
        <begin position="443"/>
        <end position="462"/>
    </location>
</feature>
<organism evidence="8 9">
    <name type="scientific">Aspergillus lentulus</name>
    <dbReference type="NCBI Taxonomy" id="293939"/>
    <lineage>
        <taxon>Eukaryota</taxon>
        <taxon>Fungi</taxon>
        <taxon>Dikarya</taxon>
        <taxon>Ascomycota</taxon>
        <taxon>Pezizomycotina</taxon>
        <taxon>Eurotiomycetes</taxon>
        <taxon>Eurotiomycetidae</taxon>
        <taxon>Eurotiales</taxon>
        <taxon>Aspergillaceae</taxon>
        <taxon>Aspergillus</taxon>
        <taxon>Aspergillus subgen. Fumigati</taxon>
    </lineage>
</organism>
<reference evidence="8" key="2">
    <citation type="submission" date="2020-04" db="EMBL/GenBank/DDBJ databases">
        <authorList>
            <person name="Santos R.A.C."/>
            <person name="Steenwyk J.L."/>
            <person name="Rivero-Menendez O."/>
            <person name="Mead M.E."/>
            <person name="Silva L.P."/>
            <person name="Bastos R.W."/>
            <person name="Alastruey-Izquierdo A."/>
            <person name="Goldman G.H."/>
            <person name="Rokas A."/>
        </authorList>
    </citation>
    <scope>NUCLEOTIDE SEQUENCE</scope>
    <source>
        <strain evidence="8">CNM-CM8927</strain>
    </source>
</reference>
<evidence type="ECO:0000259" key="7">
    <source>
        <dbReference type="Pfam" id="PF00501"/>
    </source>
</evidence>
<keyword evidence="5 6" id="KW-0472">Membrane</keyword>
<keyword evidence="3 6" id="KW-0812">Transmembrane</keyword>
<dbReference type="PANTHER" id="PTHR42038:SF2">
    <property type="entry name" value="TERPENE CYCLASE AUSL"/>
    <property type="match status" value="1"/>
</dbReference>
<dbReference type="InterPro" id="IPR039020">
    <property type="entry name" value="PaxB-like"/>
</dbReference>
<protein>
    <recommendedName>
        <fullName evidence="7">AMP-dependent synthetase/ligase domain-containing protein</fullName>
    </recommendedName>
</protein>
<dbReference type="Pfam" id="PF25129">
    <property type="entry name" value="Pyr4-TMTC"/>
    <property type="match status" value="1"/>
</dbReference>
<evidence type="ECO:0000313" key="8">
    <source>
        <dbReference type="EMBL" id="KAF4207530.1"/>
    </source>
</evidence>
<dbReference type="GO" id="GO:0016829">
    <property type="term" value="F:lyase activity"/>
    <property type="evidence" value="ECO:0007669"/>
    <property type="project" value="InterPro"/>
</dbReference>
<sequence length="472" mass="52442">MPVSHSDSPAGFVSSAFGGPASHDNSRPLYIDADRPDRAIQAGGLRRFVRSLVAGFTAYGIRPGDGVQLMNLNVIHPAIFFGIVGAGGVYMCCKASTSSYEMGHLIQLVFPRLIQTHFDALPVVLPVSADHRPVPLDHLLAFGKDDWTWLNGLDAQRPPATMFMASGTSGLPEVAVRWNYALISQYRGVYYEPPFHVTRLAVMPLHHLLADFWTSIFPIRYSHPVCIMRRFDAAGLQNARRFSITETYLVPTMVQILTQCSLSVDEDILQQFQTFLPPKAYITQLYGMTELGVIARNRYGDPVLRHLEPSHGLYFTIDSRLVDAGNCMPFTTDWFGGSSAPAGYQTLAWIADLTQLGQGLRWAINYALMAYKSYQESTYAMSIIQLCCTFAWGLAYTFIYSSRNPLGKFNICLYLFFNVFIMSFAVTFAPWEWGHAPMVQLNVGGIFLLGTIAFILAHVALARKVGTGRAAN</sequence>
<evidence type="ECO:0000256" key="4">
    <source>
        <dbReference type="ARBA" id="ARBA00022989"/>
    </source>
</evidence>
<keyword evidence="4 6" id="KW-1133">Transmembrane helix</keyword>
<dbReference type="Proteomes" id="UP000649114">
    <property type="component" value="Unassembled WGS sequence"/>
</dbReference>
<dbReference type="InterPro" id="IPR042099">
    <property type="entry name" value="ANL_N_sf"/>
</dbReference>
<feature type="domain" description="AMP-dependent synthetase/ligase" evidence="7">
    <location>
        <begin position="45"/>
        <end position="323"/>
    </location>
</feature>
<dbReference type="Gene3D" id="3.40.50.12780">
    <property type="entry name" value="N-terminal domain of ligase-like"/>
    <property type="match status" value="1"/>
</dbReference>
<evidence type="ECO:0000256" key="5">
    <source>
        <dbReference type="ARBA" id="ARBA00023136"/>
    </source>
</evidence>